<dbReference type="SUPFAM" id="SSF48576">
    <property type="entry name" value="Terpenoid synthases"/>
    <property type="match status" value="1"/>
</dbReference>
<dbReference type="PROSITE" id="PS00444">
    <property type="entry name" value="POLYPRENYL_SYNTHASE_2"/>
    <property type="match status" value="1"/>
</dbReference>
<evidence type="ECO:0000256" key="2">
    <source>
        <dbReference type="ARBA" id="ARBA00022679"/>
    </source>
</evidence>
<keyword evidence="3" id="KW-0479">Metal-binding</keyword>
<dbReference type="CDD" id="cd00685">
    <property type="entry name" value="Trans_IPPS_HT"/>
    <property type="match status" value="1"/>
</dbReference>
<dbReference type="GO" id="GO:0005737">
    <property type="term" value="C:cytoplasm"/>
    <property type="evidence" value="ECO:0007669"/>
    <property type="project" value="TreeGrafter"/>
</dbReference>
<dbReference type="PANTHER" id="PTHR11525">
    <property type="entry name" value="FARNESYL-PYROPHOSPHATE SYNTHETASE"/>
    <property type="match status" value="1"/>
</dbReference>
<protein>
    <recommendedName>
        <fullName evidence="6">Farnesyl pyrophosphate synthase</fullName>
    </recommendedName>
</protein>
<dbReference type="EMBL" id="LJIJ01001753">
    <property type="protein sequence ID" value="ODM90901.1"/>
    <property type="molecule type" value="Genomic_DNA"/>
</dbReference>
<dbReference type="Gene3D" id="1.10.600.10">
    <property type="entry name" value="Farnesyl Diphosphate Synthase"/>
    <property type="match status" value="1"/>
</dbReference>
<gene>
    <name evidence="8" type="ORF">Ocin01_15781</name>
</gene>
<evidence type="ECO:0000256" key="4">
    <source>
        <dbReference type="ARBA" id="ARBA00022842"/>
    </source>
</evidence>
<keyword evidence="9" id="KW-1185">Reference proteome</keyword>
<dbReference type="InterPro" id="IPR000092">
    <property type="entry name" value="Polyprenyl_synt"/>
</dbReference>
<dbReference type="Pfam" id="PF00348">
    <property type="entry name" value="polyprenyl_synt"/>
    <property type="match status" value="1"/>
</dbReference>
<evidence type="ECO:0000313" key="9">
    <source>
        <dbReference type="Proteomes" id="UP000094527"/>
    </source>
</evidence>
<evidence type="ECO:0000313" key="8">
    <source>
        <dbReference type="EMBL" id="ODM90901.1"/>
    </source>
</evidence>
<keyword evidence="2 7" id="KW-0808">Transferase</keyword>
<dbReference type="GO" id="GO:0004337">
    <property type="term" value="F:(2E,6E)-farnesyl diphosphate synthase activity"/>
    <property type="evidence" value="ECO:0007669"/>
    <property type="project" value="TreeGrafter"/>
</dbReference>
<feature type="non-terminal residue" evidence="8">
    <location>
        <position position="1"/>
    </location>
</feature>
<evidence type="ECO:0000256" key="3">
    <source>
        <dbReference type="ARBA" id="ARBA00022723"/>
    </source>
</evidence>
<dbReference type="InterPro" id="IPR039702">
    <property type="entry name" value="FPS1-like"/>
</dbReference>
<accession>A0A1D2MDD7</accession>
<dbReference type="GO" id="GO:0004161">
    <property type="term" value="F:dimethylallyltranstransferase activity"/>
    <property type="evidence" value="ECO:0007669"/>
    <property type="project" value="TreeGrafter"/>
</dbReference>
<comment type="cofactor">
    <cofactor evidence="1">
        <name>Mg(2+)</name>
        <dbReference type="ChEBI" id="CHEBI:18420"/>
    </cofactor>
</comment>
<dbReference type="GO" id="GO:0046872">
    <property type="term" value="F:metal ion binding"/>
    <property type="evidence" value="ECO:0007669"/>
    <property type="project" value="UniProtKB-KW"/>
</dbReference>
<evidence type="ECO:0000256" key="7">
    <source>
        <dbReference type="RuleBase" id="RU004466"/>
    </source>
</evidence>
<comment type="caution">
    <text evidence="8">The sequence shown here is derived from an EMBL/GenBank/DDBJ whole genome shotgun (WGS) entry which is preliminary data.</text>
</comment>
<name>A0A1D2MDD7_ORCCI</name>
<dbReference type="OMA" id="DECKYLA"/>
<evidence type="ECO:0000256" key="6">
    <source>
        <dbReference type="ARBA" id="ARBA00034546"/>
    </source>
</evidence>
<comment type="similarity">
    <text evidence="7">Belongs to the FPP/GGPP synthase family.</text>
</comment>
<evidence type="ECO:0000256" key="1">
    <source>
        <dbReference type="ARBA" id="ARBA00001946"/>
    </source>
</evidence>
<keyword evidence="4" id="KW-0460">Magnesium</keyword>
<proteinExistence type="inferred from homology"/>
<dbReference type="PROSITE" id="PS00723">
    <property type="entry name" value="POLYPRENYL_SYNTHASE_1"/>
    <property type="match status" value="1"/>
</dbReference>
<dbReference type="OrthoDB" id="10257492at2759"/>
<sequence length="454" mass="53178">SIYCSDFLQYLNTTNTKLVHLYSTDFFRRCRNESNMLRNFTGMLRIAKECSSKRWYSYFTPIPVSNNTSFKTNSSPQVGISIVPKPPTVTPVRYWSQEMTQFGRNTMERPQFLTEEEHKDFMRVYLSIVEDLLEIPEMEDMKETNQWMESVLHYNVTPGKQIRGQLTAISYKYFAKRNPKKKNIHLSYILGWCAEILNACLVVADDIMDESETRRGRPCWYKVDNLGLAAINDAFLLKTIIYQVLQKNFKDESYFPKVTSMIFDVVYKTLCGQSLDTRTSLERKMEMYNASTLFASYIKYKTSLYTYYLPIALAMTMAEINDPTLFQEVQNMALGMGHFFQVRDDFLDCFGDVEMTGKIGTDIENCKCSWLFVTAMQSCSPEQKKLLMENYGQREPQKVSVVKNLYNELRLEDAYCRFEEQTYNQIGAQIQQMSNELPKSLFFKMLHTIYKRSK</sequence>
<dbReference type="AlphaFoldDB" id="A0A1D2MDD7"/>
<dbReference type="STRING" id="48709.A0A1D2MDD7"/>
<dbReference type="Proteomes" id="UP000094527">
    <property type="component" value="Unassembled WGS sequence"/>
</dbReference>
<evidence type="ECO:0000256" key="5">
    <source>
        <dbReference type="ARBA" id="ARBA00033740"/>
    </source>
</evidence>
<dbReference type="GO" id="GO:0045337">
    <property type="term" value="P:farnesyl diphosphate biosynthetic process"/>
    <property type="evidence" value="ECO:0007669"/>
    <property type="project" value="TreeGrafter"/>
</dbReference>
<reference evidence="8 9" key="1">
    <citation type="journal article" date="2016" name="Genome Biol. Evol.">
        <title>Gene Family Evolution Reflects Adaptation to Soil Environmental Stressors in the Genome of the Collembolan Orchesella cincta.</title>
        <authorList>
            <person name="Faddeeva-Vakhrusheva A."/>
            <person name="Derks M.F."/>
            <person name="Anvar S.Y."/>
            <person name="Agamennone V."/>
            <person name="Suring W."/>
            <person name="Smit S."/>
            <person name="van Straalen N.M."/>
            <person name="Roelofs D."/>
        </authorList>
    </citation>
    <scope>NUCLEOTIDE SEQUENCE [LARGE SCALE GENOMIC DNA]</scope>
    <source>
        <tissue evidence="8">Mixed pool</tissue>
    </source>
</reference>
<dbReference type="InterPro" id="IPR008949">
    <property type="entry name" value="Isoprenoid_synthase_dom_sf"/>
</dbReference>
<organism evidence="8 9">
    <name type="scientific">Orchesella cincta</name>
    <name type="common">Springtail</name>
    <name type="synonym">Podura cincta</name>
    <dbReference type="NCBI Taxonomy" id="48709"/>
    <lineage>
        <taxon>Eukaryota</taxon>
        <taxon>Metazoa</taxon>
        <taxon>Ecdysozoa</taxon>
        <taxon>Arthropoda</taxon>
        <taxon>Hexapoda</taxon>
        <taxon>Collembola</taxon>
        <taxon>Entomobryomorpha</taxon>
        <taxon>Entomobryoidea</taxon>
        <taxon>Orchesellidae</taxon>
        <taxon>Orchesellinae</taxon>
        <taxon>Orchesella</taxon>
    </lineage>
</organism>
<dbReference type="InterPro" id="IPR033749">
    <property type="entry name" value="Polyprenyl_synt_CS"/>
</dbReference>
<comment type="pathway">
    <text evidence="5">Pheromone biosynthesis.</text>
</comment>
<dbReference type="SFLD" id="SFLDS00005">
    <property type="entry name" value="Isoprenoid_Synthase_Type_I"/>
    <property type="match status" value="1"/>
</dbReference>
<dbReference type="PANTHER" id="PTHR11525:SF0">
    <property type="entry name" value="FARNESYL PYROPHOSPHATE SYNTHASE"/>
    <property type="match status" value="1"/>
</dbReference>
<dbReference type="GO" id="GO:0042811">
    <property type="term" value="P:pheromone biosynthetic process"/>
    <property type="evidence" value="ECO:0007669"/>
    <property type="project" value="UniProtKB-ARBA"/>
</dbReference>